<evidence type="ECO:0000256" key="1">
    <source>
        <dbReference type="SAM" id="Coils"/>
    </source>
</evidence>
<evidence type="ECO:0000256" key="2">
    <source>
        <dbReference type="SAM" id="MobiDB-lite"/>
    </source>
</evidence>
<feature type="region of interest" description="Disordered" evidence="2">
    <location>
        <begin position="238"/>
        <end position="279"/>
    </location>
</feature>
<dbReference type="SUPFAM" id="SSF49879">
    <property type="entry name" value="SMAD/FHA domain"/>
    <property type="match status" value="1"/>
</dbReference>
<dbReference type="FunCoup" id="A0A151ZBQ0">
    <property type="interactions" value="738"/>
</dbReference>
<dbReference type="AlphaFoldDB" id="A0A151ZBQ0"/>
<feature type="domain" description="FHA" evidence="3">
    <location>
        <begin position="107"/>
        <end position="158"/>
    </location>
</feature>
<evidence type="ECO:0000313" key="5">
    <source>
        <dbReference type="Proteomes" id="UP000076078"/>
    </source>
</evidence>
<proteinExistence type="predicted"/>
<gene>
    <name evidence="4" type="ORF">DLAC_08313</name>
</gene>
<dbReference type="InterPro" id="IPR000253">
    <property type="entry name" value="FHA_dom"/>
</dbReference>
<dbReference type="InterPro" id="IPR050923">
    <property type="entry name" value="Cell_Proc_Reg/RNA_Proc"/>
</dbReference>
<feature type="compositionally biased region" description="Low complexity" evidence="2">
    <location>
        <begin position="43"/>
        <end position="57"/>
    </location>
</feature>
<feature type="compositionally biased region" description="Basic and acidic residues" evidence="2">
    <location>
        <begin position="418"/>
        <end position="438"/>
    </location>
</feature>
<dbReference type="OMA" id="IYKEPEW"/>
<dbReference type="CDD" id="cd22677">
    <property type="entry name" value="FHA_Kanadaptin"/>
    <property type="match status" value="1"/>
</dbReference>
<feature type="compositionally biased region" description="Acidic residues" evidence="2">
    <location>
        <begin position="268"/>
        <end position="279"/>
    </location>
</feature>
<feature type="compositionally biased region" description="Basic and acidic residues" evidence="2">
    <location>
        <begin position="473"/>
        <end position="488"/>
    </location>
</feature>
<keyword evidence="1" id="KW-0175">Coiled coil</keyword>
<feature type="compositionally biased region" description="Basic and acidic residues" evidence="2">
    <location>
        <begin position="451"/>
        <end position="466"/>
    </location>
</feature>
<reference evidence="4 5" key="1">
    <citation type="submission" date="2015-12" db="EMBL/GenBank/DDBJ databases">
        <title>Dictyostelia acquired genes for synthesis and detection of signals that induce cell-type specialization by lateral gene transfer from prokaryotes.</title>
        <authorList>
            <person name="Gloeckner G."/>
            <person name="Schaap P."/>
        </authorList>
    </citation>
    <scope>NUCLEOTIDE SEQUENCE [LARGE SCALE GENOMIC DNA]</scope>
    <source>
        <strain evidence="4 5">TK</strain>
    </source>
</reference>
<keyword evidence="5" id="KW-1185">Reference proteome</keyword>
<comment type="caution">
    <text evidence="4">The sequence shown here is derived from an EMBL/GenBank/DDBJ whole genome shotgun (WGS) entry which is preliminary data.</text>
</comment>
<feature type="coiled-coil region" evidence="1">
    <location>
        <begin position="299"/>
        <end position="326"/>
    </location>
</feature>
<evidence type="ECO:0000259" key="3">
    <source>
        <dbReference type="PROSITE" id="PS50006"/>
    </source>
</evidence>
<feature type="region of interest" description="Disordered" evidence="2">
    <location>
        <begin position="392"/>
        <end position="500"/>
    </location>
</feature>
<feature type="region of interest" description="Disordered" evidence="2">
    <location>
        <begin position="38"/>
        <end position="61"/>
    </location>
</feature>
<dbReference type="InterPro" id="IPR008984">
    <property type="entry name" value="SMAD_FHA_dom_sf"/>
</dbReference>
<protein>
    <recommendedName>
        <fullName evidence="3">FHA domain-containing protein</fullName>
    </recommendedName>
</protein>
<dbReference type="OrthoDB" id="444265at2759"/>
<organism evidence="4 5">
    <name type="scientific">Tieghemostelium lacteum</name>
    <name type="common">Slime mold</name>
    <name type="synonym">Dictyostelium lacteum</name>
    <dbReference type="NCBI Taxonomy" id="361077"/>
    <lineage>
        <taxon>Eukaryota</taxon>
        <taxon>Amoebozoa</taxon>
        <taxon>Evosea</taxon>
        <taxon>Eumycetozoa</taxon>
        <taxon>Dictyostelia</taxon>
        <taxon>Dictyosteliales</taxon>
        <taxon>Raperosteliaceae</taxon>
        <taxon>Tieghemostelium</taxon>
    </lineage>
</organism>
<dbReference type="PROSITE" id="PS50006">
    <property type="entry name" value="FHA_DOMAIN"/>
    <property type="match status" value="1"/>
</dbReference>
<dbReference type="Pfam" id="PF00498">
    <property type="entry name" value="FHA"/>
    <property type="match status" value="1"/>
</dbReference>
<name>A0A151ZBQ0_TIELA</name>
<evidence type="ECO:0000313" key="4">
    <source>
        <dbReference type="EMBL" id="KYQ91361.1"/>
    </source>
</evidence>
<dbReference type="PANTHER" id="PTHR23308">
    <property type="entry name" value="NUCLEAR INHIBITOR OF PROTEIN PHOSPHATASE-1"/>
    <property type="match status" value="1"/>
</dbReference>
<accession>A0A151ZBQ0</accession>
<dbReference type="Gene3D" id="2.60.200.20">
    <property type="match status" value="1"/>
</dbReference>
<dbReference type="EMBL" id="LODT01000035">
    <property type="protein sequence ID" value="KYQ91361.1"/>
    <property type="molecule type" value="Genomic_DNA"/>
</dbReference>
<dbReference type="InParanoid" id="A0A151ZBQ0"/>
<sequence>MSQHSNETTPNSKNKNEFLMPISSKNVLKDENNNVTFKLPQRSSTVSVQTPTSVSPTSEKRNENVELLYKEPTWSSLNENPEGKYKIEVIKGGVVVEDIDIGSRAYYLIGRIPICDIVLDHISISRQHAVIQHRRDSKMLFIYDLGSSHGTFINKQRIKANSYQPIKNGDILKFGESTRILVLTCPEYENISDRTVVTTTKAQENSKLTKDFVSYFTSKDKNREKELVDIQKSLQERGRFDNDYDNDNEDQKDTIETSENNGNRETLDTNDIEDDDDEFYDRTSQNKEKFIKEYNKKSYQQLIEKRDELQLEKLQLQAQFKDTTVQNKNIKKVEEEDEEEDSLDKFMMENETALKNTSQQKILASLLEIETKISYIDSLIKNNVEFKKNSTSSVISKPSDKLEQQQQQQQVKPKQKVPFKDDSDDLKPKSRAIEKLSDEIPIEYRLSNQQKKRELTKNEKEEIEKKSVKKLKEKQEEEYIDLTSRDSDSGNSSKPNRFGY</sequence>
<feature type="compositionally biased region" description="Polar residues" evidence="2">
    <location>
        <begin position="489"/>
        <end position="500"/>
    </location>
</feature>
<dbReference type="Proteomes" id="UP000076078">
    <property type="component" value="Unassembled WGS sequence"/>
</dbReference>
<dbReference type="SMART" id="SM00240">
    <property type="entry name" value="FHA"/>
    <property type="match status" value="1"/>
</dbReference>